<gene>
    <name evidence="1" type="ORF">BDR25DRAFT_280920</name>
</gene>
<reference evidence="1" key="1">
    <citation type="journal article" date="2020" name="Stud. Mycol.">
        <title>101 Dothideomycetes genomes: a test case for predicting lifestyles and emergence of pathogens.</title>
        <authorList>
            <person name="Haridas S."/>
            <person name="Albert R."/>
            <person name="Binder M."/>
            <person name="Bloem J."/>
            <person name="Labutti K."/>
            <person name="Salamov A."/>
            <person name="Andreopoulos B."/>
            <person name="Baker S."/>
            <person name="Barry K."/>
            <person name="Bills G."/>
            <person name="Bluhm B."/>
            <person name="Cannon C."/>
            <person name="Castanera R."/>
            <person name="Culley D."/>
            <person name="Daum C."/>
            <person name="Ezra D."/>
            <person name="Gonzalez J."/>
            <person name="Henrissat B."/>
            <person name="Kuo A."/>
            <person name="Liang C."/>
            <person name="Lipzen A."/>
            <person name="Lutzoni F."/>
            <person name="Magnuson J."/>
            <person name="Mondo S."/>
            <person name="Nolan M."/>
            <person name="Ohm R."/>
            <person name="Pangilinan J."/>
            <person name="Park H.-J."/>
            <person name="Ramirez L."/>
            <person name="Alfaro M."/>
            <person name="Sun H."/>
            <person name="Tritt A."/>
            <person name="Yoshinaga Y."/>
            <person name="Zwiers L.-H."/>
            <person name="Turgeon B."/>
            <person name="Goodwin S."/>
            <person name="Spatafora J."/>
            <person name="Crous P."/>
            <person name="Grigoriev I."/>
        </authorList>
    </citation>
    <scope>NUCLEOTIDE SEQUENCE</scope>
    <source>
        <strain evidence="1">ATCC 200398</strain>
    </source>
</reference>
<evidence type="ECO:0000313" key="2">
    <source>
        <dbReference type="Proteomes" id="UP000799755"/>
    </source>
</evidence>
<keyword evidence="2" id="KW-1185">Reference proteome</keyword>
<dbReference type="Proteomes" id="UP000799755">
    <property type="component" value="Unassembled WGS sequence"/>
</dbReference>
<name>A0ACB6R755_9PLEO</name>
<evidence type="ECO:0000313" key="1">
    <source>
        <dbReference type="EMBL" id="KAF2474155.1"/>
    </source>
</evidence>
<sequence>MQERLAYNEKISLLRDDEYPMLKGITYLDHAGTSLYSKSLIDAFSREMMSQVLGNPHSTSTSALNTSQRIQDVRIRALKLFRADPEHFDIIFTANATAAIKLVLEAFAGYKSGFSYRYHRDSHTSLVGGRELASRSQCFASDTEVEMWMNRRRRCSLLSLFKTKKSHTNPSLFAYPAQSNMNGRRLPLTWPSKLRNSSHQNAYTLLDAAALVSTSPLDLSDHTTSPDFTVLSFYKIFGFPDLGCLIVRKASAHVFEQRKYFGGGTTEMVTVSPEQWFVRKENSLHERMEDGTLAIRSIIALGCAIDVHERLFGGLDKISTHTGFLAKYAYSILEGLRYENGRPVCQIYKGERSTYGDQITQGASIAMNLLHSDGSWISSSTVQKLAKTKDIHIRTGSLCNPGGMAQTLGLGSVEIKRAFAEGFRCGQEADVRAGVPMGMVRISFGAMSTVDDIEMFIQFLREEFVDSGGEGVGEKGVGGSSSQAESCDLKA</sequence>
<keyword evidence="1" id="KW-0808">Transferase</keyword>
<comment type="caution">
    <text evidence="1">The sequence shown here is derived from an EMBL/GenBank/DDBJ whole genome shotgun (WGS) entry which is preliminary data.</text>
</comment>
<organism evidence="1 2">
    <name type="scientific">Lindgomyces ingoldianus</name>
    <dbReference type="NCBI Taxonomy" id="673940"/>
    <lineage>
        <taxon>Eukaryota</taxon>
        <taxon>Fungi</taxon>
        <taxon>Dikarya</taxon>
        <taxon>Ascomycota</taxon>
        <taxon>Pezizomycotina</taxon>
        <taxon>Dothideomycetes</taxon>
        <taxon>Pleosporomycetidae</taxon>
        <taxon>Pleosporales</taxon>
        <taxon>Lindgomycetaceae</taxon>
        <taxon>Lindgomyces</taxon>
    </lineage>
</organism>
<dbReference type="EMBL" id="MU003498">
    <property type="protein sequence ID" value="KAF2474155.1"/>
    <property type="molecule type" value="Genomic_DNA"/>
</dbReference>
<accession>A0ACB6R755</accession>
<protein>
    <submittedName>
        <fullName evidence="1">PLP-dependent transferase</fullName>
    </submittedName>
</protein>
<proteinExistence type="predicted"/>